<dbReference type="EMBL" id="CAEZTW010000097">
    <property type="protein sequence ID" value="CAB4583448.1"/>
    <property type="molecule type" value="Genomic_DNA"/>
</dbReference>
<accession>A0A6J6FG51</accession>
<proteinExistence type="predicted"/>
<reference evidence="1" key="1">
    <citation type="submission" date="2020-05" db="EMBL/GenBank/DDBJ databases">
        <authorList>
            <person name="Chiriac C."/>
            <person name="Salcher M."/>
            <person name="Ghai R."/>
            <person name="Kavagutti S V."/>
        </authorList>
    </citation>
    <scope>NUCLEOTIDE SEQUENCE</scope>
</reference>
<name>A0A6J6FG51_9ZZZZ</name>
<evidence type="ECO:0000313" key="1">
    <source>
        <dbReference type="EMBL" id="CAB4583448.1"/>
    </source>
</evidence>
<dbReference type="AlphaFoldDB" id="A0A6J6FG51"/>
<organism evidence="1">
    <name type="scientific">freshwater metagenome</name>
    <dbReference type="NCBI Taxonomy" id="449393"/>
    <lineage>
        <taxon>unclassified sequences</taxon>
        <taxon>metagenomes</taxon>
        <taxon>ecological metagenomes</taxon>
    </lineage>
</organism>
<protein>
    <submittedName>
        <fullName evidence="1">Unannotated protein</fullName>
    </submittedName>
</protein>
<gene>
    <name evidence="1" type="ORF">UFOPK1766_00591</name>
</gene>
<sequence length="45" mass="5058">MDRKIEFTTKTPLKTRRTLFLDPLKIAAQKNPTTVLAKTIAGSEI</sequence>